<feature type="compositionally biased region" description="Basic and acidic residues" evidence="1">
    <location>
        <begin position="291"/>
        <end position="311"/>
    </location>
</feature>
<feature type="region of interest" description="Disordered" evidence="1">
    <location>
        <begin position="238"/>
        <end position="319"/>
    </location>
</feature>
<dbReference type="PANTHER" id="PTHR38489:SF1">
    <property type="entry name" value="HISTONE CHAPERONE DOMAIN-CONTAINING PROTEIN"/>
    <property type="match status" value="1"/>
</dbReference>
<feature type="region of interest" description="Disordered" evidence="1">
    <location>
        <begin position="1"/>
        <end position="109"/>
    </location>
</feature>
<feature type="compositionally biased region" description="Acidic residues" evidence="1">
    <location>
        <begin position="91"/>
        <end position="105"/>
    </location>
</feature>
<feature type="region of interest" description="Disordered" evidence="1">
    <location>
        <begin position="121"/>
        <end position="217"/>
    </location>
</feature>
<protein>
    <submittedName>
        <fullName evidence="2">Uncharacterized protein</fullName>
    </submittedName>
</protein>
<sequence length="319" mass="35324">MAAEKRIRSEDDNKAPSNEAPGSETGNKTSSNKTGKSDPAPQDTEVPSPPEKDIAETASEPESEADNSDYERESQMDDEAYNNMAHACSEIDSDPEADSDYESEDSTTGWDRILTQDYPGMHSHLEDANPSLEGWHRNEDGDYVPDGPPAEAHYVGPTGETWPIVDFHNYSDDDEDYVDDGRDDEAKDDANDDAPETITNVRPGVKPTITADAARPSPLLQQLRGFLPQLKAANEELEKAREEGKLDERVIENVDEGDQYIELNLGLGVLEEKDPNKESSDSESEEEEDDDKPKEKDVMGKLLGKKAERKPGQIQEVED</sequence>
<reference evidence="2" key="1">
    <citation type="journal article" date="2020" name="Stud. Mycol.">
        <title>101 Dothideomycetes genomes: a test case for predicting lifestyles and emergence of pathogens.</title>
        <authorList>
            <person name="Haridas S."/>
            <person name="Albert R."/>
            <person name="Binder M."/>
            <person name="Bloem J."/>
            <person name="Labutti K."/>
            <person name="Salamov A."/>
            <person name="Andreopoulos B."/>
            <person name="Baker S."/>
            <person name="Barry K."/>
            <person name="Bills G."/>
            <person name="Bluhm B."/>
            <person name="Cannon C."/>
            <person name="Castanera R."/>
            <person name="Culley D."/>
            <person name="Daum C."/>
            <person name="Ezra D."/>
            <person name="Gonzalez J."/>
            <person name="Henrissat B."/>
            <person name="Kuo A."/>
            <person name="Liang C."/>
            <person name="Lipzen A."/>
            <person name="Lutzoni F."/>
            <person name="Magnuson J."/>
            <person name="Mondo S."/>
            <person name="Nolan M."/>
            <person name="Ohm R."/>
            <person name="Pangilinan J."/>
            <person name="Park H.-J."/>
            <person name="Ramirez L."/>
            <person name="Alfaro M."/>
            <person name="Sun H."/>
            <person name="Tritt A."/>
            <person name="Yoshinaga Y."/>
            <person name="Zwiers L.-H."/>
            <person name="Turgeon B."/>
            <person name="Goodwin S."/>
            <person name="Spatafora J."/>
            <person name="Crous P."/>
            <person name="Grigoriev I."/>
        </authorList>
    </citation>
    <scope>NUCLEOTIDE SEQUENCE</scope>
    <source>
        <strain evidence="2">CBS 262.69</strain>
    </source>
</reference>
<dbReference type="GO" id="GO:0000492">
    <property type="term" value="P:box C/D snoRNP assembly"/>
    <property type="evidence" value="ECO:0007669"/>
    <property type="project" value="InterPro"/>
</dbReference>
<feature type="compositionally biased region" description="Acidic residues" evidence="1">
    <location>
        <begin position="281"/>
        <end position="290"/>
    </location>
</feature>
<feature type="compositionally biased region" description="Basic and acidic residues" evidence="1">
    <location>
        <begin position="238"/>
        <end position="252"/>
    </location>
</feature>
<feature type="compositionally biased region" description="Acidic residues" evidence="1">
    <location>
        <begin position="59"/>
        <end position="68"/>
    </location>
</feature>
<feature type="compositionally biased region" description="Basic and acidic residues" evidence="1">
    <location>
        <begin position="270"/>
        <end position="280"/>
    </location>
</feature>
<gene>
    <name evidence="2" type="ORF">EJ06DRAFT_88179</name>
</gene>
<organism evidence="2 3">
    <name type="scientific">Trichodelitschia bisporula</name>
    <dbReference type="NCBI Taxonomy" id="703511"/>
    <lineage>
        <taxon>Eukaryota</taxon>
        <taxon>Fungi</taxon>
        <taxon>Dikarya</taxon>
        <taxon>Ascomycota</taxon>
        <taxon>Pezizomycotina</taxon>
        <taxon>Dothideomycetes</taxon>
        <taxon>Dothideomycetes incertae sedis</taxon>
        <taxon>Phaeotrichales</taxon>
        <taxon>Phaeotrichaceae</taxon>
        <taxon>Trichodelitschia</taxon>
    </lineage>
</organism>
<name>A0A6G1HRP6_9PEZI</name>
<dbReference type="OrthoDB" id="1112980at2759"/>
<dbReference type="EMBL" id="ML996699">
    <property type="protein sequence ID" value="KAF2398672.1"/>
    <property type="molecule type" value="Genomic_DNA"/>
</dbReference>
<feature type="compositionally biased region" description="Acidic residues" evidence="1">
    <location>
        <begin position="172"/>
        <end position="183"/>
    </location>
</feature>
<accession>A0A6G1HRP6</accession>
<feature type="compositionally biased region" description="Polar residues" evidence="1">
    <location>
        <begin position="24"/>
        <end position="34"/>
    </location>
</feature>
<dbReference type="Proteomes" id="UP000799640">
    <property type="component" value="Unassembled WGS sequence"/>
</dbReference>
<keyword evidence="3" id="KW-1185">Reference proteome</keyword>
<dbReference type="Pfam" id="PF15370">
    <property type="entry name" value="NOPCHAP1"/>
    <property type="match status" value="1"/>
</dbReference>
<proteinExistence type="predicted"/>
<feature type="compositionally biased region" description="Basic and acidic residues" evidence="1">
    <location>
        <begin position="1"/>
        <end position="14"/>
    </location>
</feature>
<evidence type="ECO:0000256" key="1">
    <source>
        <dbReference type="SAM" id="MobiDB-lite"/>
    </source>
</evidence>
<evidence type="ECO:0000313" key="2">
    <source>
        <dbReference type="EMBL" id="KAF2398672.1"/>
    </source>
</evidence>
<dbReference type="InterPro" id="IPR027921">
    <property type="entry name" value="NOPCHAP1"/>
</dbReference>
<dbReference type="AlphaFoldDB" id="A0A6G1HRP6"/>
<evidence type="ECO:0000313" key="3">
    <source>
        <dbReference type="Proteomes" id="UP000799640"/>
    </source>
</evidence>
<dbReference type="PANTHER" id="PTHR38489">
    <property type="entry name" value="HISTONE CHAPERONE DOMAIN-CONTAINING PROTEIN"/>
    <property type="match status" value="1"/>
</dbReference>